<accession>A0A9D4RM70</accession>
<keyword evidence="1" id="KW-0175">Coiled coil</keyword>
<dbReference type="Proteomes" id="UP000828390">
    <property type="component" value="Unassembled WGS sequence"/>
</dbReference>
<evidence type="ECO:0000313" key="3">
    <source>
        <dbReference type="Proteomes" id="UP000828390"/>
    </source>
</evidence>
<organism evidence="2 3">
    <name type="scientific">Dreissena polymorpha</name>
    <name type="common">Zebra mussel</name>
    <name type="synonym">Mytilus polymorpha</name>
    <dbReference type="NCBI Taxonomy" id="45954"/>
    <lineage>
        <taxon>Eukaryota</taxon>
        <taxon>Metazoa</taxon>
        <taxon>Spiralia</taxon>
        <taxon>Lophotrochozoa</taxon>
        <taxon>Mollusca</taxon>
        <taxon>Bivalvia</taxon>
        <taxon>Autobranchia</taxon>
        <taxon>Heteroconchia</taxon>
        <taxon>Euheterodonta</taxon>
        <taxon>Imparidentia</taxon>
        <taxon>Neoheterodontei</taxon>
        <taxon>Myida</taxon>
        <taxon>Dreissenoidea</taxon>
        <taxon>Dreissenidae</taxon>
        <taxon>Dreissena</taxon>
    </lineage>
</organism>
<feature type="coiled-coil region" evidence="1">
    <location>
        <begin position="26"/>
        <end position="95"/>
    </location>
</feature>
<keyword evidence="3" id="KW-1185">Reference proteome</keyword>
<dbReference type="AlphaFoldDB" id="A0A9D4RM70"/>
<sequence length="187" mass="21923">MQSFQVQQNIEYQRVAEQLSKTRYETEEIRQEIADCNIDLERAQNHYNHLQTLNHALLADIQQIQNIVKQQELALQSYQNRQQRLENDIEAFRALSEPYDCDQQCSSSRVHAPNETNSAHLYEQSYSFASPLYIASAIPTDETIVVSFDYADLLYVAKQFSQRSIKYLNIMLLSKRAMLSLYYYCNC</sequence>
<proteinExistence type="predicted"/>
<gene>
    <name evidence="2" type="ORF">DPMN_034549</name>
</gene>
<reference evidence="2" key="1">
    <citation type="journal article" date="2019" name="bioRxiv">
        <title>The Genome of the Zebra Mussel, Dreissena polymorpha: A Resource for Invasive Species Research.</title>
        <authorList>
            <person name="McCartney M.A."/>
            <person name="Auch B."/>
            <person name="Kono T."/>
            <person name="Mallez S."/>
            <person name="Zhang Y."/>
            <person name="Obille A."/>
            <person name="Becker A."/>
            <person name="Abrahante J.E."/>
            <person name="Garbe J."/>
            <person name="Badalamenti J.P."/>
            <person name="Herman A."/>
            <person name="Mangelson H."/>
            <person name="Liachko I."/>
            <person name="Sullivan S."/>
            <person name="Sone E.D."/>
            <person name="Koren S."/>
            <person name="Silverstein K.A.T."/>
            <person name="Beckman K.B."/>
            <person name="Gohl D.M."/>
        </authorList>
    </citation>
    <scope>NUCLEOTIDE SEQUENCE</scope>
    <source>
        <strain evidence="2">Duluth1</strain>
        <tissue evidence="2">Whole animal</tissue>
    </source>
</reference>
<evidence type="ECO:0000256" key="1">
    <source>
        <dbReference type="SAM" id="Coils"/>
    </source>
</evidence>
<reference evidence="2" key="2">
    <citation type="submission" date="2020-11" db="EMBL/GenBank/DDBJ databases">
        <authorList>
            <person name="McCartney M.A."/>
            <person name="Auch B."/>
            <person name="Kono T."/>
            <person name="Mallez S."/>
            <person name="Becker A."/>
            <person name="Gohl D.M."/>
            <person name="Silverstein K.A.T."/>
            <person name="Koren S."/>
            <person name="Bechman K.B."/>
            <person name="Herman A."/>
            <person name="Abrahante J.E."/>
            <person name="Garbe J."/>
        </authorList>
    </citation>
    <scope>NUCLEOTIDE SEQUENCE</scope>
    <source>
        <strain evidence="2">Duluth1</strain>
        <tissue evidence="2">Whole animal</tissue>
    </source>
</reference>
<name>A0A9D4RM70_DREPO</name>
<dbReference type="EMBL" id="JAIWYP010000002">
    <property type="protein sequence ID" value="KAH3871350.1"/>
    <property type="molecule type" value="Genomic_DNA"/>
</dbReference>
<evidence type="ECO:0000313" key="2">
    <source>
        <dbReference type="EMBL" id="KAH3871350.1"/>
    </source>
</evidence>
<comment type="caution">
    <text evidence="2">The sequence shown here is derived from an EMBL/GenBank/DDBJ whole genome shotgun (WGS) entry which is preliminary data.</text>
</comment>
<protein>
    <submittedName>
        <fullName evidence="2">Uncharacterized protein</fullName>
    </submittedName>
</protein>